<dbReference type="CDD" id="cd01097">
    <property type="entry name" value="Tetrahydromethanopterin_reductase"/>
    <property type="match status" value="1"/>
</dbReference>
<accession>A0A542YN13</accession>
<dbReference type="Gene3D" id="3.20.20.30">
    <property type="entry name" value="Luciferase-like domain"/>
    <property type="match status" value="1"/>
</dbReference>
<keyword evidence="5" id="KW-0560">Oxidoreductase</keyword>
<evidence type="ECO:0000256" key="5">
    <source>
        <dbReference type="ARBA" id="ARBA00023002"/>
    </source>
</evidence>
<dbReference type="SUPFAM" id="SSF56176">
    <property type="entry name" value="FAD-binding/transporter-associated domain-like"/>
    <property type="match status" value="1"/>
</dbReference>
<comment type="similarity">
    <text evidence="2">Belongs to the oxygen-dependent FAD-linked oxidoreductase family.</text>
</comment>
<dbReference type="InterPro" id="IPR006093">
    <property type="entry name" value="Oxy_OxRdtase_FAD_BS"/>
</dbReference>
<dbReference type="InterPro" id="IPR012951">
    <property type="entry name" value="BBE"/>
</dbReference>
<dbReference type="Pfam" id="PF08031">
    <property type="entry name" value="BBE"/>
    <property type="match status" value="1"/>
</dbReference>
<gene>
    <name evidence="7" type="ORF">FB467_0568</name>
</gene>
<dbReference type="Pfam" id="PF00296">
    <property type="entry name" value="Bac_luciferase"/>
    <property type="match status" value="1"/>
</dbReference>
<dbReference type="AlphaFoldDB" id="A0A542YN13"/>
<keyword evidence="4" id="KW-0274">FAD</keyword>
<dbReference type="Gene3D" id="3.30.465.10">
    <property type="match status" value="1"/>
</dbReference>
<dbReference type="PROSITE" id="PS00862">
    <property type="entry name" value="OX2_COVAL_FAD"/>
    <property type="match status" value="1"/>
</dbReference>
<protein>
    <submittedName>
        <fullName evidence="7">FAD/FMN-containing dehydrogenase</fullName>
    </submittedName>
</protein>
<keyword evidence="8" id="KW-1185">Reference proteome</keyword>
<evidence type="ECO:0000256" key="4">
    <source>
        <dbReference type="ARBA" id="ARBA00022827"/>
    </source>
</evidence>
<dbReference type="InterPro" id="IPR006094">
    <property type="entry name" value="Oxid_FAD_bind_N"/>
</dbReference>
<dbReference type="InterPro" id="IPR050416">
    <property type="entry name" value="FAD-linked_Oxidoreductase"/>
</dbReference>
<dbReference type="GO" id="GO:0016705">
    <property type="term" value="F:oxidoreductase activity, acting on paired donors, with incorporation or reduction of molecular oxygen"/>
    <property type="evidence" value="ECO:0007669"/>
    <property type="project" value="InterPro"/>
</dbReference>
<comment type="cofactor">
    <cofactor evidence="1">
        <name>FAD</name>
        <dbReference type="ChEBI" id="CHEBI:57692"/>
    </cofactor>
</comment>
<dbReference type="RefSeq" id="WP_141783751.1">
    <property type="nucleotide sequence ID" value="NZ_BAAAIK010000003.1"/>
</dbReference>
<dbReference type="Gene3D" id="3.40.462.20">
    <property type="match status" value="1"/>
</dbReference>
<evidence type="ECO:0000256" key="1">
    <source>
        <dbReference type="ARBA" id="ARBA00001974"/>
    </source>
</evidence>
<evidence type="ECO:0000256" key="3">
    <source>
        <dbReference type="ARBA" id="ARBA00022630"/>
    </source>
</evidence>
<dbReference type="PANTHER" id="PTHR42973:SF39">
    <property type="entry name" value="FAD-BINDING PCMH-TYPE DOMAIN-CONTAINING PROTEIN"/>
    <property type="match status" value="1"/>
</dbReference>
<dbReference type="InterPro" id="IPR016169">
    <property type="entry name" value="FAD-bd_PCMH_sub2"/>
</dbReference>
<evidence type="ECO:0000313" key="7">
    <source>
        <dbReference type="EMBL" id="TQL49495.1"/>
    </source>
</evidence>
<comment type="caution">
    <text evidence="7">The sequence shown here is derived from an EMBL/GenBank/DDBJ whole genome shotgun (WGS) entry which is preliminary data.</text>
</comment>
<dbReference type="InterPro" id="IPR036318">
    <property type="entry name" value="FAD-bd_PCMH-like_sf"/>
</dbReference>
<dbReference type="OrthoDB" id="9775082at2"/>
<dbReference type="SUPFAM" id="SSF51679">
    <property type="entry name" value="Bacterial luciferase-like"/>
    <property type="match status" value="1"/>
</dbReference>
<dbReference type="Proteomes" id="UP000319516">
    <property type="component" value="Unassembled WGS sequence"/>
</dbReference>
<keyword evidence="3" id="KW-0285">Flavoprotein</keyword>
<dbReference type="Pfam" id="PF01565">
    <property type="entry name" value="FAD_binding_4"/>
    <property type="match status" value="1"/>
</dbReference>
<sequence>MDYGQPLRFGTSITPSAADPAATVDLAVLAEEVGLDLVTVQDHPYQPRFLDAWTLLSWIAGRTGRIHLAGNVLNAPMRPPTVLAKAAASLDLLSDGRVDLALGAGHFWDAMEAMGAPRLTPRESVDALVESIEIIRGMWAVGESGPLRVNGMHREGLMHRITGAQRGPAPAHEIPVWLGALGPRMLRLVGTTADGWLPSLSRVGTEGLRGGNSRIDDAARSAGRDPREIRRLLNVEVPEGGPSAGLAGPFADRLAELTVNHGVSTFLLATDDHGATRWFATEVVPRVTETVAAARADRGTPVRDVPSSRKLAARREGIDYDAVPAVLAESAVEPGDPRYGSVRSTYLRGGRPGLVLRPRDPDEVATALAYARTQPVPLGLRSGGHGISGRSTNDGGIVIDLAALRDIEVLDERQRLVRVGAGARWGEVAAALRPHGWALSSGDYGGVGVGGLATAGGIGFLVREHGLTIDHLRAAELVLADGARVRVDAEHDPDLFWAVRGAGSAMGIVTAMEFQADEVGDVGFAQLVFDASDTAGFLQRWGAAVEAAPRDLTSFLIMGPPRAGQPVIAQLMTMVNSDDPDTVLDRLQPLAGIAPLLDQAAQIVPYPAVVNAGPAQHAGVGDPVTRSGLVRHLTPEFAEAAATLVRSGQTYYFQIRAAGGAVADVPPEATAYAHRDANFNVVAMGASRRRLDAAWAPVQEHVEGIYLSFESDLGPERVGEVFPPATLERLRAIKARVDPENVFRDNLDLGLPPAH</sequence>
<name>A0A542YN13_9MICO</name>
<dbReference type="PROSITE" id="PS51387">
    <property type="entry name" value="FAD_PCMH"/>
    <property type="match status" value="1"/>
</dbReference>
<dbReference type="GO" id="GO:0071949">
    <property type="term" value="F:FAD binding"/>
    <property type="evidence" value="ECO:0007669"/>
    <property type="project" value="InterPro"/>
</dbReference>
<dbReference type="InterPro" id="IPR011251">
    <property type="entry name" value="Luciferase-like_dom"/>
</dbReference>
<evidence type="ECO:0000259" key="6">
    <source>
        <dbReference type="PROSITE" id="PS51387"/>
    </source>
</evidence>
<dbReference type="Gene3D" id="3.30.43.10">
    <property type="entry name" value="Uridine Diphospho-n-acetylenolpyruvylglucosamine Reductase, domain 2"/>
    <property type="match status" value="1"/>
</dbReference>
<organism evidence="7 8">
    <name type="scientific">Ornithinicoccus hortensis</name>
    <dbReference type="NCBI Taxonomy" id="82346"/>
    <lineage>
        <taxon>Bacteria</taxon>
        <taxon>Bacillati</taxon>
        <taxon>Actinomycetota</taxon>
        <taxon>Actinomycetes</taxon>
        <taxon>Micrococcales</taxon>
        <taxon>Intrasporangiaceae</taxon>
        <taxon>Ornithinicoccus</taxon>
    </lineage>
</organism>
<dbReference type="InterPro" id="IPR016167">
    <property type="entry name" value="FAD-bd_PCMH_sub1"/>
</dbReference>
<dbReference type="InterPro" id="IPR016166">
    <property type="entry name" value="FAD-bd_PCMH"/>
</dbReference>
<evidence type="ECO:0000313" key="8">
    <source>
        <dbReference type="Proteomes" id="UP000319516"/>
    </source>
</evidence>
<feature type="domain" description="FAD-binding PCMH-type" evidence="6">
    <location>
        <begin position="348"/>
        <end position="519"/>
    </location>
</feature>
<proteinExistence type="inferred from homology"/>
<dbReference type="InterPro" id="IPR036661">
    <property type="entry name" value="Luciferase-like_sf"/>
</dbReference>
<dbReference type="PANTHER" id="PTHR42973">
    <property type="entry name" value="BINDING OXIDOREDUCTASE, PUTATIVE (AFU_ORTHOLOGUE AFUA_1G17690)-RELATED"/>
    <property type="match status" value="1"/>
</dbReference>
<reference evidence="7 8" key="1">
    <citation type="submission" date="2019-06" db="EMBL/GenBank/DDBJ databases">
        <title>Sequencing the genomes of 1000 actinobacteria strains.</title>
        <authorList>
            <person name="Klenk H.-P."/>
        </authorList>
    </citation>
    <scope>NUCLEOTIDE SEQUENCE [LARGE SCALE GENOMIC DNA]</scope>
    <source>
        <strain evidence="7 8">DSM 12335</strain>
    </source>
</reference>
<dbReference type="EMBL" id="VFOP01000001">
    <property type="protein sequence ID" value="TQL49495.1"/>
    <property type="molecule type" value="Genomic_DNA"/>
</dbReference>
<evidence type="ECO:0000256" key="2">
    <source>
        <dbReference type="ARBA" id="ARBA00005466"/>
    </source>
</evidence>